<comment type="function">
    <text evidence="1">Odorant receptor.</text>
</comment>
<dbReference type="PRINTS" id="PR00245">
    <property type="entry name" value="OLFACTORYR"/>
</dbReference>
<sequence>VHLRGMLEGNLTEVTEFVLRGFTDSPQVRALLFTLLLLIYTASLVGNLTIITLTQVDSRLQTPMYFFLCNLSFIDITYSSAIAPKTLANLLAKKKVISLPGCAAQFFLHSFSINAEVVLLAVMAYDRFVSVCNPLRYALLMSRQECSRLVSVSYLCGCISSVAHTASLFSLSFCRSRVIDHFFCDIPALQQLSCSDTRFAHRVHVAFAAAAGSGTVSAILISYLCIIFAVLQIRAARDRWKAFSTCASHLSAVTLFYGTLFFIYLRSVPSSSANQCKVAAVFYTLVIPAVNPLIYSLRNREVKDALRRVILKALVHK</sequence>
<comment type="similarity">
    <text evidence="10">Belongs to the G-protein coupled receptor 1 family.</text>
</comment>
<keyword evidence="14" id="KW-1185">Reference proteome</keyword>
<dbReference type="HOGENOM" id="CLU_012526_1_0_1"/>
<feature type="transmembrane region" description="Helical" evidence="11">
    <location>
        <begin position="205"/>
        <end position="231"/>
    </location>
</feature>
<feature type="transmembrane region" description="Helical" evidence="11">
    <location>
        <begin position="30"/>
        <end position="53"/>
    </location>
</feature>
<evidence type="ECO:0000259" key="12">
    <source>
        <dbReference type="PROSITE" id="PS50262"/>
    </source>
</evidence>
<keyword evidence="11" id="KW-0552">Olfaction</keyword>
<dbReference type="SUPFAM" id="SSF81321">
    <property type="entry name" value="Family A G protein-coupled receptor-like"/>
    <property type="match status" value="1"/>
</dbReference>
<accession>G1NR83</accession>
<dbReference type="GO" id="GO:0005886">
    <property type="term" value="C:plasma membrane"/>
    <property type="evidence" value="ECO:0007669"/>
    <property type="project" value="UniProtKB-SubCell"/>
</dbReference>
<evidence type="ECO:0000256" key="2">
    <source>
        <dbReference type="ARBA" id="ARBA00004141"/>
    </source>
</evidence>
<reference evidence="13" key="3">
    <citation type="submission" date="2025-09" db="UniProtKB">
        <authorList>
            <consortium name="Ensembl"/>
        </authorList>
    </citation>
    <scope>IDENTIFICATION</scope>
</reference>
<dbReference type="GeneTree" id="ENSGT01140000282541"/>
<evidence type="ECO:0000256" key="4">
    <source>
        <dbReference type="ARBA" id="ARBA00022989"/>
    </source>
</evidence>
<dbReference type="GO" id="GO:0004984">
    <property type="term" value="F:olfactory receptor activity"/>
    <property type="evidence" value="ECO:0007669"/>
    <property type="project" value="InterPro"/>
</dbReference>
<reference evidence="13" key="1">
    <citation type="journal article" date="2010" name="PLoS Biol.">
        <title>Multi-platform next-generation sequencing of the domestic turkey (Meleagris gallopavo): genome assembly and analysis.</title>
        <authorList>
            <person name="Dalloul R.A."/>
            <person name="Long J.A."/>
            <person name="Zimin A.V."/>
            <person name="Aslam L."/>
            <person name="Beal K."/>
            <person name="Blomberg L.A."/>
            <person name="Bouffard P."/>
            <person name="Burt D.W."/>
            <person name="Crasta O."/>
            <person name="Crooijmans R.P."/>
            <person name="Cooper K."/>
            <person name="Coulombe R.A."/>
            <person name="De S."/>
            <person name="Delany M.E."/>
            <person name="Dodgson J.B."/>
            <person name="Dong J.J."/>
            <person name="Evans C."/>
            <person name="Frederickson K.M."/>
            <person name="Flicek P."/>
            <person name="Florea L."/>
            <person name="Folkerts O."/>
            <person name="Groenen M.A."/>
            <person name="Harkins T.T."/>
            <person name="Herrero J."/>
            <person name="Hoffmann S."/>
            <person name="Megens H.J."/>
            <person name="Jiang A."/>
            <person name="de Jong P."/>
            <person name="Kaiser P."/>
            <person name="Kim H."/>
            <person name="Kim K.W."/>
            <person name="Kim S."/>
            <person name="Langenberger D."/>
            <person name="Lee M.K."/>
            <person name="Lee T."/>
            <person name="Mane S."/>
            <person name="Marcais G."/>
            <person name="Marz M."/>
            <person name="McElroy A.P."/>
            <person name="Modise T."/>
            <person name="Nefedov M."/>
            <person name="Notredame C."/>
            <person name="Paton I.R."/>
            <person name="Payne W.S."/>
            <person name="Pertea G."/>
            <person name="Prickett D."/>
            <person name="Puiu D."/>
            <person name="Qioa D."/>
            <person name="Raineri E."/>
            <person name="Ruffier M."/>
            <person name="Salzberg S.L."/>
            <person name="Schatz M.C."/>
            <person name="Scheuring C."/>
            <person name="Schmidt C.J."/>
            <person name="Schroeder S."/>
            <person name="Searle S.M."/>
            <person name="Smith E.J."/>
            <person name="Smith J."/>
            <person name="Sonstegard T.S."/>
            <person name="Stadler P.F."/>
            <person name="Tafer H."/>
            <person name="Tu Z.J."/>
            <person name="Van Tassell C.P."/>
            <person name="Vilella A.J."/>
            <person name="Williams K.P."/>
            <person name="Yorke J.A."/>
            <person name="Zhang L."/>
            <person name="Zhang H.B."/>
            <person name="Zhang X."/>
            <person name="Zhang Y."/>
            <person name="Reed K.M."/>
        </authorList>
    </citation>
    <scope>NUCLEOTIDE SEQUENCE [LARGE SCALE GENOMIC DNA]</scope>
</reference>
<proteinExistence type="inferred from homology"/>
<keyword evidence="7 10" id="KW-0675">Receptor</keyword>
<feature type="transmembrane region" description="Helical" evidence="11">
    <location>
        <begin position="243"/>
        <end position="265"/>
    </location>
</feature>
<evidence type="ECO:0000256" key="5">
    <source>
        <dbReference type="ARBA" id="ARBA00023040"/>
    </source>
</evidence>
<keyword evidence="11" id="KW-1003">Cell membrane</keyword>
<keyword evidence="6 11" id="KW-0472">Membrane</keyword>
<evidence type="ECO:0000256" key="8">
    <source>
        <dbReference type="ARBA" id="ARBA00023180"/>
    </source>
</evidence>
<dbReference type="InterPro" id="IPR017452">
    <property type="entry name" value="GPCR_Rhodpsn_7TM"/>
</dbReference>
<dbReference type="AlphaFoldDB" id="G1NR83"/>
<evidence type="ECO:0000256" key="7">
    <source>
        <dbReference type="ARBA" id="ARBA00023170"/>
    </source>
</evidence>
<dbReference type="Pfam" id="PF13853">
    <property type="entry name" value="7tm_4"/>
    <property type="match status" value="1"/>
</dbReference>
<keyword evidence="4 11" id="KW-1133">Transmembrane helix</keyword>
<dbReference type="PRINTS" id="PR00237">
    <property type="entry name" value="GPCRRHODOPSN"/>
</dbReference>
<keyword evidence="9 10" id="KW-0807">Transducer</keyword>
<evidence type="ECO:0000256" key="9">
    <source>
        <dbReference type="ARBA" id="ARBA00023224"/>
    </source>
</evidence>
<dbReference type="Ensembl" id="ENSMGAT00000017429.3">
    <property type="protein sequence ID" value="ENSMGAP00000016455.3"/>
    <property type="gene ID" value="ENSMGAG00000015513.3"/>
</dbReference>
<evidence type="ECO:0000313" key="13">
    <source>
        <dbReference type="Ensembl" id="ENSMGAP00000016455.3"/>
    </source>
</evidence>
<organism evidence="13 14">
    <name type="scientific">Meleagris gallopavo</name>
    <name type="common">Wild turkey</name>
    <dbReference type="NCBI Taxonomy" id="9103"/>
    <lineage>
        <taxon>Eukaryota</taxon>
        <taxon>Metazoa</taxon>
        <taxon>Chordata</taxon>
        <taxon>Craniata</taxon>
        <taxon>Vertebrata</taxon>
        <taxon>Euteleostomi</taxon>
        <taxon>Archelosauria</taxon>
        <taxon>Archosauria</taxon>
        <taxon>Dinosauria</taxon>
        <taxon>Saurischia</taxon>
        <taxon>Theropoda</taxon>
        <taxon>Coelurosauria</taxon>
        <taxon>Aves</taxon>
        <taxon>Neognathae</taxon>
        <taxon>Galloanserae</taxon>
        <taxon>Galliformes</taxon>
        <taxon>Phasianidae</taxon>
        <taxon>Meleagridinae</taxon>
        <taxon>Meleagris</taxon>
    </lineage>
</organism>
<feature type="transmembrane region" description="Helical" evidence="11">
    <location>
        <begin position="146"/>
        <end position="166"/>
    </location>
</feature>
<gene>
    <name evidence="13" type="primary">LOC100543582</name>
</gene>
<dbReference type="GO" id="GO:0004930">
    <property type="term" value="F:G protein-coupled receptor activity"/>
    <property type="evidence" value="ECO:0007669"/>
    <property type="project" value="UniProtKB-KW"/>
</dbReference>
<dbReference type="PROSITE" id="PS00237">
    <property type="entry name" value="G_PROTEIN_RECEP_F1_1"/>
    <property type="match status" value="1"/>
</dbReference>
<dbReference type="CDD" id="cd15230">
    <property type="entry name" value="7tmA_OR5-like"/>
    <property type="match status" value="1"/>
</dbReference>
<evidence type="ECO:0000313" key="14">
    <source>
        <dbReference type="Proteomes" id="UP000001645"/>
    </source>
</evidence>
<keyword evidence="11" id="KW-0716">Sensory transduction</keyword>
<dbReference type="InParanoid" id="G1NR83"/>
<evidence type="ECO:0000256" key="11">
    <source>
        <dbReference type="RuleBase" id="RU363047"/>
    </source>
</evidence>
<evidence type="ECO:0000256" key="1">
    <source>
        <dbReference type="ARBA" id="ARBA00002936"/>
    </source>
</evidence>
<keyword evidence="5 10" id="KW-0297">G-protein coupled receptor</keyword>
<feature type="domain" description="G-protein coupled receptors family 1 profile" evidence="12">
    <location>
        <begin position="46"/>
        <end position="295"/>
    </location>
</feature>
<feature type="transmembrane region" description="Helical" evidence="11">
    <location>
        <begin position="65"/>
        <end position="83"/>
    </location>
</feature>
<evidence type="ECO:0000256" key="6">
    <source>
        <dbReference type="ARBA" id="ARBA00023136"/>
    </source>
</evidence>
<protein>
    <recommendedName>
        <fullName evidence="11">Olfactory receptor</fullName>
    </recommendedName>
</protein>
<dbReference type="PANTHER" id="PTHR48018">
    <property type="entry name" value="OLFACTORY RECEPTOR"/>
    <property type="match status" value="1"/>
</dbReference>
<dbReference type="PROSITE" id="PS50262">
    <property type="entry name" value="G_PROTEIN_RECEP_F1_2"/>
    <property type="match status" value="1"/>
</dbReference>
<evidence type="ECO:0000256" key="10">
    <source>
        <dbReference type="RuleBase" id="RU000688"/>
    </source>
</evidence>
<dbReference type="Gene3D" id="1.20.1070.10">
    <property type="entry name" value="Rhodopsin 7-helix transmembrane proteins"/>
    <property type="match status" value="1"/>
</dbReference>
<reference evidence="13" key="2">
    <citation type="submission" date="2025-08" db="UniProtKB">
        <authorList>
            <consortium name="Ensembl"/>
        </authorList>
    </citation>
    <scope>IDENTIFICATION</scope>
</reference>
<evidence type="ECO:0000256" key="3">
    <source>
        <dbReference type="ARBA" id="ARBA00022692"/>
    </source>
</evidence>
<keyword evidence="3 10" id="KW-0812">Transmembrane</keyword>
<name>G1NR83_MELGA</name>
<dbReference type="FunFam" id="1.20.1070.10:FF:000003">
    <property type="entry name" value="Olfactory receptor"/>
    <property type="match status" value="1"/>
</dbReference>
<feature type="transmembrane region" description="Helical" evidence="11">
    <location>
        <begin position="103"/>
        <end position="125"/>
    </location>
</feature>
<dbReference type="InterPro" id="IPR000276">
    <property type="entry name" value="GPCR_Rhodpsn"/>
</dbReference>
<keyword evidence="8" id="KW-0325">Glycoprotein</keyword>
<feature type="transmembrane region" description="Helical" evidence="11">
    <location>
        <begin position="277"/>
        <end position="297"/>
    </location>
</feature>
<comment type="subcellular location">
    <subcellularLocation>
        <location evidence="11">Cell membrane</location>
        <topology evidence="11">Multi-pass membrane protein</topology>
    </subcellularLocation>
    <subcellularLocation>
        <location evidence="2">Membrane</location>
        <topology evidence="2">Multi-pass membrane protein</topology>
    </subcellularLocation>
</comment>
<dbReference type="Proteomes" id="UP000001645">
    <property type="component" value="Unplaced"/>
</dbReference>
<dbReference type="InterPro" id="IPR000725">
    <property type="entry name" value="Olfact_rcpt"/>
</dbReference>